<reference evidence="2 3" key="1">
    <citation type="journal article" date="2018" name="Elife">
        <title>Firefly genomes illuminate parallel origins of bioluminescence in beetles.</title>
        <authorList>
            <person name="Fallon T.R."/>
            <person name="Lower S.E."/>
            <person name="Chang C.H."/>
            <person name="Bessho-Uehara M."/>
            <person name="Martin G.J."/>
            <person name="Bewick A.J."/>
            <person name="Behringer M."/>
            <person name="Debat H.J."/>
            <person name="Wong I."/>
            <person name="Day J.C."/>
            <person name="Suvorov A."/>
            <person name="Silva C.J."/>
            <person name="Stanger-Hall K.F."/>
            <person name="Hall D.W."/>
            <person name="Schmitz R.J."/>
            <person name="Nelson D.R."/>
            <person name="Lewis S.M."/>
            <person name="Shigenobu S."/>
            <person name="Bybee S.M."/>
            <person name="Larracuente A.M."/>
            <person name="Oba Y."/>
            <person name="Weng J.K."/>
        </authorList>
    </citation>
    <scope>NUCLEOTIDE SEQUENCE [LARGE SCALE GENOMIC DNA]</scope>
    <source>
        <strain evidence="2">1611_PpyrPB1</strain>
        <tissue evidence="2">Whole body</tissue>
    </source>
</reference>
<feature type="transmembrane region" description="Helical" evidence="1">
    <location>
        <begin position="75"/>
        <end position="102"/>
    </location>
</feature>
<keyword evidence="3" id="KW-1185">Reference proteome</keyword>
<dbReference type="AlphaFoldDB" id="A0A5N4A490"/>
<keyword evidence="1" id="KW-0472">Membrane</keyword>
<organism evidence="2 3">
    <name type="scientific">Photinus pyralis</name>
    <name type="common">Common eastern firefly</name>
    <name type="synonym">Lampyris pyralis</name>
    <dbReference type="NCBI Taxonomy" id="7054"/>
    <lineage>
        <taxon>Eukaryota</taxon>
        <taxon>Metazoa</taxon>
        <taxon>Ecdysozoa</taxon>
        <taxon>Arthropoda</taxon>
        <taxon>Hexapoda</taxon>
        <taxon>Insecta</taxon>
        <taxon>Pterygota</taxon>
        <taxon>Neoptera</taxon>
        <taxon>Endopterygota</taxon>
        <taxon>Coleoptera</taxon>
        <taxon>Polyphaga</taxon>
        <taxon>Elateriformia</taxon>
        <taxon>Elateroidea</taxon>
        <taxon>Lampyridae</taxon>
        <taxon>Lampyrinae</taxon>
        <taxon>Photinus</taxon>
    </lineage>
</organism>
<proteinExistence type="predicted"/>
<protein>
    <submittedName>
        <fullName evidence="2">Uncharacterized protein</fullName>
    </submittedName>
</protein>
<comment type="caution">
    <text evidence="2">The sequence shown here is derived from an EMBL/GenBank/DDBJ whole genome shotgun (WGS) entry which is preliminary data.</text>
</comment>
<evidence type="ECO:0000313" key="3">
    <source>
        <dbReference type="Proteomes" id="UP000327044"/>
    </source>
</evidence>
<dbReference type="Proteomes" id="UP000327044">
    <property type="component" value="Unassembled WGS sequence"/>
</dbReference>
<dbReference type="InParanoid" id="A0A5N4A490"/>
<accession>A0A5N4A490</accession>
<name>A0A5N4A490_PHOPY</name>
<keyword evidence="1" id="KW-0812">Transmembrane</keyword>
<gene>
    <name evidence="2" type="ORF">PPYR_14088</name>
</gene>
<evidence type="ECO:0000313" key="2">
    <source>
        <dbReference type="EMBL" id="KAB0792127.1"/>
    </source>
</evidence>
<evidence type="ECO:0000256" key="1">
    <source>
        <dbReference type="SAM" id="Phobius"/>
    </source>
</evidence>
<sequence>MKQYFNHQLKVYEIMDNSITGGIAWRLKYFPNHYFSVYVERFIAAITESGIGTEIYKHLKEARTKMPRADDDEKVVLTLGHLCFAFALLGFGLSLSTVVFLIELAKGSCTYRSQ</sequence>
<dbReference type="EMBL" id="VVIM01000010">
    <property type="protein sequence ID" value="KAB0792127.1"/>
    <property type="molecule type" value="Genomic_DNA"/>
</dbReference>
<keyword evidence="1" id="KW-1133">Transmembrane helix</keyword>